<accession>A0A0H5SI69</accession>
<sequence>MRVHIKNELIEIIKMLSEANDFIQDNIETNITDQIKELLVNCQQSAIEVGEKIEYFEGEGTVAVSMLEEYCELVYRLSLTLDDVKKARKLIKLLRNLLQRIINSITYDIPVSRKEVVFFPYKASMWDSMESVWEAACKDPDCDVYVVPLPYYDKKTDGSLNKMHYEGNEFPDYVPVTSWEKYAVSERCPDIAYIHNPYDNANRVTSIHPDFYAKELKKYVGLLVYIPYFITQGDVPTHFCVLPGTLFSDKVIVTTEKEKNTYINELKKFETENNCSGKFGNLEEKFLILGSPKVDKVLSTTRDNVTVPKEWHDLIIKPDGSRKKVILYNTTIQPLLNHKEEYLDKIQEVLNFFYEKRDEYTLLWRPHPLMETTLSSMLPGLYERYKKILVEYNNKAFGIYDETADIHRAIALSDAYYGDKGSVAVLYKETGKPCMIQNVKVK</sequence>
<dbReference type="Gene3D" id="3.40.50.12580">
    <property type="match status" value="1"/>
</dbReference>
<dbReference type="InterPro" id="IPR043148">
    <property type="entry name" value="TagF_C"/>
</dbReference>
<dbReference type="Proteomes" id="UP000236497">
    <property type="component" value="Unassembled WGS sequence"/>
</dbReference>
<dbReference type="EMBL" id="CVTD020000023">
    <property type="protein sequence ID" value="CRZ35192.1"/>
    <property type="molecule type" value="Genomic_DNA"/>
</dbReference>
<evidence type="ECO:0000313" key="2">
    <source>
        <dbReference type="Proteomes" id="UP000236497"/>
    </source>
</evidence>
<evidence type="ECO:0000313" key="1">
    <source>
        <dbReference type="EMBL" id="CRZ35192.1"/>
    </source>
</evidence>
<protein>
    <recommendedName>
        <fullName evidence="3">CDP-glycerol:poly(Glycerophosphate) glycerophosphotransferase</fullName>
    </recommendedName>
</protein>
<reference evidence="1 2" key="1">
    <citation type="submission" date="2015-06" db="EMBL/GenBank/DDBJ databases">
        <authorList>
            <person name="Wibberg Daniel"/>
        </authorList>
    </citation>
    <scope>NUCLEOTIDE SEQUENCE [LARGE SCALE GENOMIC DNA]</scope>
    <source>
        <strain evidence="1 2">T3/55T</strain>
    </source>
</reference>
<dbReference type="OrthoDB" id="1662110at2"/>
<dbReference type="RefSeq" id="WP_103203284.1">
    <property type="nucleotide sequence ID" value="NZ_CVTD020000023.1"/>
</dbReference>
<evidence type="ECO:0008006" key="3">
    <source>
        <dbReference type="Google" id="ProtNLM"/>
    </source>
</evidence>
<proteinExistence type="predicted"/>
<keyword evidence="2" id="KW-1185">Reference proteome</keyword>
<gene>
    <name evidence="1" type="ORF">HHT355_1994</name>
</gene>
<organism evidence="1 2">
    <name type="scientific">Herbinix hemicellulosilytica</name>
    <dbReference type="NCBI Taxonomy" id="1564487"/>
    <lineage>
        <taxon>Bacteria</taxon>
        <taxon>Bacillati</taxon>
        <taxon>Bacillota</taxon>
        <taxon>Clostridia</taxon>
        <taxon>Lachnospirales</taxon>
        <taxon>Lachnospiraceae</taxon>
        <taxon>Herbinix</taxon>
    </lineage>
</organism>
<dbReference type="AlphaFoldDB" id="A0A0H5SI69"/>
<name>A0A0H5SI69_HERHM</name>